<feature type="transmembrane region" description="Helical" evidence="1">
    <location>
        <begin position="44"/>
        <end position="67"/>
    </location>
</feature>
<protein>
    <submittedName>
        <fullName evidence="2">Uncharacterized protein</fullName>
    </submittedName>
</protein>
<dbReference type="EMBL" id="MFHD01000016">
    <property type="protein sequence ID" value="OGF62613.1"/>
    <property type="molecule type" value="Genomic_DNA"/>
</dbReference>
<reference evidence="2 3" key="1">
    <citation type="journal article" date="2016" name="Nat. Commun.">
        <title>Thousands of microbial genomes shed light on interconnected biogeochemical processes in an aquifer system.</title>
        <authorList>
            <person name="Anantharaman K."/>
            <person name="Brown C.T."/>
            <person name="Hug L.A."/>
            <person name="Sharon I."/>
            <person name="Castelle C.J."/>
            <person name="Probst A.J."/>
            <person name="Thomas B.C."/>
            <person name="Singh A."/>
            <person name="Wilkins M.J."/>
            <person name="Karaoz U."/>
            <person name="Brodie E.L."/>
            <person name="Williams K.H."/>
            <person name="Hubbard S.S."/>
            <person name="Banfield J.F."/>
        </authorList>
    </citation>
    <scope>NUCLEOTIDE SEQUENCE [LARGE SCALE GENOMIC DNA]</scope>
</reference>
<feature type="transmembrane region" description="Helical" evidence="1">
    <location>
        <begin position="13"/>
        <end position="32"/>
    </location>
</feature>
<sequence>MTRNRHHNLIRDLAVVALSVVVAILLYQTGAIKNLLESAERAKFFGSFIAGMFFVSVFTAAPAVVALVELMKINPVVLVAFFGGLGALSGDFLIFRFVKDHLADDLLELFQKPERRKIFSIFQWPALRWIIPIVGALIIASPLPDELGLVMLGLSKTDTKIFIPLSFTLNFLGILAIGLIAKV</sequence>
<feature type="transmembrane region" description="Helical" evidence="1">
    <location>
        <begin position="73"/>
        <end position="98"/>
    </location>
</feature>
<proteinExistence type="predicted"/>
<evidence type="ECO:0000313" key="3">
    <source>
        <dbReference type="Proteomes" id="UP000179251"/>
    </source>
</evidence>
<feature type="transmembrane region" description="Helical" evidence="1">
    <location>
        <begin position="118"/>
        <end position="141"/>
    </location>
</feature>
<name>A0A1F5VGM9_9BACT</name>
<accession>A0A1F5VGM9</accession>
<keyword evidence="1" id="KW-0812">Transmembrane</keyword>
<gene>
    <name evidence="2" type="ORF">A2834_02710</name>
</gene>
<evidence type="ECO:0000256" key="1">
    <source>
        <dbReference type="SAM" id="Phobius"/>
    </source>
</evidence>
<dbReference type="STRING" id="1798325.A2834_02710"/>
<organism evidence="2 3">
    <name type="scientific">Candidatus Giovannonibacteria bacterium RIFCSPHIGHO2_01_FULL_45_23</name>
    <dbReference type="NCBI Taxonomy" id="1798325"/>
    <lineage>
        <taxon>Bacteria</taxon>
        <taxon>Candidatus Giovannoniibacteriota</taxon>
    </lineage>
</organism>
<keyword evidence="1" id="KW-1133">Transmembrane helix</keyword>
<evidence type="ECO:0000313" key="2">
    <source>
        <dbReference type="EMBL" id="OGF62613.1"/>
    </source>
</evidence>
<feature type="transmembrane region" description="Helical" evidence="1">
    <location>
        <begin position="161"/>
        <end position="181"/>
    </location>
</feature>
<dbReference type="Proteomes" id="UP000179251">
    <property type="component" value="Unassembled WGS sequence"/>
</dbReference>
<dbReference type="AlphaFoldDB" id="A0A1F5VGM9"/>
<comment type="caution">
    <text evidence="2">The sequence shown here is derived from an EMBL/GenBank/DDBJ whole genome shotgun (WGS) entry which is preliminary data.</text>
</comment>
<keyword evidence="1" id="KW-0472">Membrane</keyword>